<gene>
    <name evidence="2" type="ORF">Ctob_016055</name>
</gene>
<dbReference type="Proteomes" id="UP000037460">
    <property type="component" value="Unassembled WGS sequence"/>
</dbReference>
<dbReference type="OrthoDB" id="160374at2759"/>
<accession>A0A0M0K8M1</accession>
<evidence type="ECO:0000313" key="3">
    <source>
        <dbReference type="Proteomes" id="UP000037460"/>
    </source>
</evidence>
<dbReference type="EMBL" id="JWZX01000961">
    <property type="protein sequence ID" value="KOO35170.1"/>
    <property type="molecule type" value="Genomic_DNA"/>
</dbReference>
<keyword evidence="3" id="KW-1185">Reference proteome</keyword>
<dbReference type="Pfam" id="PF10441">
    <property type="entry name" value="Urb2"/>
    <property type="match status" value="1"/>
</dbReference>
<comment type="caution">
    <text evidence="2">The sequence shown here is derived from an EMBL/GenBank/DDBJ whole genome shotgun (WGS) entry which is preliminary data.</text>
</comment>
<proteinExistence type="predicted"/>
<sequence length="208" mass="22165">MLRRLTLSGGDQDGATYAWMMGALLAEVAPVTARAAVTHDGAPTTARVCASLLGLALIGAASAPQQRAHLDARKPELLRVLLRLAPTDGAPLMLAIASAAGHHLELRCAPSRASELPTPVTFNSAYFLLKVLVRHGSYLLADVLGVCRERPLPPAAQRELLPGIHALLGMCTEVEVQAVHAASDPGRQRVLKDLLESYQHSFKYKGKA</sequence>
<dbReference type="InterPro" id="IPR018849">
    <property type="entry name" value="Urb2/Npa2_C"/>
</dbReference>
<name>A0A0M0K8M1_9EUKA</name>
<feature type="domain" description="Nucleolar 27S pre-rRNA processing Urb2/Npa2 C-terminal" evidence="1">
    <location>
        <begin position="77"/>
        <end position="207"/>
    </location>
</feature>
<dbReference type="AlphaFoldDB" id="A0A0M0K8M1"/>
<evidence type="ECO:0000313" key="2">
    <source>
        <dbReference type="EMBL" id="KOO35170.1"/>
    </source>
</evidence>
<protein>
    <recommendedName>
        <fullName evidence="1">Nucleolar 27S pre-rRNA processing Urb2/Npa2 C-terminal domain-containing protein</fullName>
    </recommendedName>
</protein>
<evidence type="ECO:0000259" key="1">
    <source>
        <dbReference type="Pfam" id="PF10441"/>
    </source>
</evidence>
<organism evidence="2 3">
    <name type="scientific">Chrysochromulina tobinii</name>
    <dbReference type="NCBI Taxonomy" id="1460289"/>
    <lineage>
        <taxon>Eukaryota</taxon>
        <taxon>Haptista</taxon>
        <taxon>Haptophyta</taxon>
        <taxon>Prymnesiophyceae</taxon>
        <taxon>Prymnesiales</taxon>
        <taxon>Chrysochromulinaceae</taxon>
        <taxon>Chrysochromulina</taxon>
    </lineage>
</organism>
<reference evidence="3" key="1">
    <citation type="journal article" date="2015" name="PLoS Genet.">
        <title>Genome Sequence and Transcriptome Analyses of Chrysochromulina tobin: Metabolic Tools for Enhanced Algal Fitness in the Prominent Order Prymnesiales (Haptophyceae).</title>
        <authorList>
            <person name="Hovde B.T."/>
            <person name="Deodato C.R."/>
            <person name="Hunsperger H.M."/>
            <person name="Ryken S.A."/>
            <person name="Yost W."/>
            <person name="Jha R.K."/>
            <person name="Patterson J."/>
            <person name="Monnat R.J. Jr."/>
            <person name="Barlow S.B."/>
            <person name="Starkenburg S.R."/>
            <person name="Cattolico R.A."/>
        </authorList>
    </citation>
    <scope>NUCLEOTIDE SEQUENCE</scope>
    <source>
        <strain evidence="3">CCMP291</strain>
    </source>
</reference>